<protein>
    <submittedName>
        <fullName evidence="3">DNA-binding SARP family transcriptional activator</fullName>
    </submittedName>
</protein>
<reference evidence="3 4" key="1">
    <citation type="submission" date="2021-03" db="EMBL/GenBank/DDBJ databases">
        <title>Genomic Encyclopedia of Type Strains, Phase IV (KMG-IV): sequencing the most valuable type-strain genomes for metagenomic binning, comparative biology and taxonomic classification.</title>
        <authorList>
            <person name="Goeker M."/>
        </authorList>
    </citation>
    <scope>NUCLEOTIDE SEQUENCE [LARGE SCALE GENOMIC DNA]</scope>
    <source>
        <strain evidence="3 4">DSM 24004</strain>
    </source>
</reference>
<dbReference type="EMBL" id="JAGGKS010000001">
    <property type="protein sequence ID" value="MBP1924534.1"/>
    <property type="molecule type" value="Genomic_DNA"/>
</dbReference>
<dbReference type="PANTHER" id="PTHR35807:SF2">
    <property type="entry name" value="TRANSCRIPTIONAL ACTIVATOR DOMAIN"/>
    <property type="match status" value="1"/>
</dbReference>
<evidence type="ECO:0000313" key="4">
    <source>
        <dbReference type="Proteomes" id="UP001519342"/>
    </source>
</evidence>
<dbReference type="Pfam" id="PF03704">
    <property type="entry name" value="BTAD"/>
    <property type="match status" value="1"/>
</dbReference>
<organism evidence="3 4">
    <name type="scientific">Sedimentibacter acidaminivorans</name>
    <dbReference type="NCBI Taxonomy" id="913099"/>
    <lineage>
        <taxon>Bacteria</taxon>
        <taxon>Bacillati</taxon>
        <taxon>Bacillota</taxon>
        <taxon>Tissierellia</taxon>
        <taxon>Sedimentibacter</taxon>
    </lineage>
</organism>
<feature type="repeat" description="TPR" evidence="1">
    <location>
        <begin position="163"/>
        <end position="196"/>
    </location>
</feature>
<dbReference type="InterPro" id="IPR036388">
    <property type="entry name" value="WH-like_DNA-bd_sf"/>
</dbReference>
<dbReference type="InterPro" id="IPR016032">
    <property type="entry name" value="Sig_transdc_resp-reg_C-effctor"/>
</dbReference>
<keyword evidence="3" id="KW-0238">DNA-binding</keyword>
<comment type="caution">
    <text evidence="3">The sequence shown here is derived from an EMBL/GenBank/DDBJ whole genome shotgun (WGS) entry which is preliminary data.</text>
</comment>
<dbReference type="Gene3D" id="1.25.40.10">
    <property type="entry name" value="Tetratricopeptide repeat domain"/>
    <property type="match status" value="1"/>
</dbReference>
<sequence>MIEFKFLGTYKIISNSVDITHKFSLKDKGLLCYILANNQYTFNREKLANMFWDNYKRESAYSNLRYTIWHLRKIFNEHENDIIIHSHGKNVIEIEEKNVQIDLREWQRLTETYISGKDNSLDILKKISNTYNGDFLKDFYIYDNLEFNDWVFNMKERLQRFYFEVQMDLAKIYSDNNEIRESINQLNKLIKIDPLNESIYYAIIKYQYKSGNKVAAVNTYRNLKLLLRKELNISPSDKIQEFYHHILKDEFKEDFVENTYIPVKNPKNTPNESEKKKITFFVSEDSICLKKFHQEIAKQARTNKEYLIDICQSPGKRINYEGIFEILDEVHDYFEHYDASRKLEYDDIVSSIKSSSSIDYYLFNNVTQIIDVYMKTAIIIRIWNFHFLDSKSTDFISFLYRNMKYNEIQIKIIVDEKWINERMNFFIESFSKENGFSQIVTI</sequence>
<dbReference type="Gene3D" id="1.10.10.10">
    <property type="entry name" value="Winged helix-like DNA-binding domain superfamily/Winged helix DNA-binding domain"/>
    <property type="match status" value="1"/>
</dbReference>
<evidence type="ECO:0000256" key="1">
    <source>
        <dbReference type="PROSITE-ProRule" id="PRU00339"/>
    </source>
</evidence>
<keyword evidence="4" id="KW-1185">Reference proteome</keyword>
<dbReference type="RefSeq" id="WP_209510286.1">
    <property type="nucleotide sequence ID" value="NZ_JAGGKS010000001.1"/>
</dbReference>
<gene>
    <name evidence="3" type="ORF">J2Z76_000387</name>
</gene>
<dbReference type="SMART" id="SM01043">
    <property type="entry name" value="BTAD"/>
    <property type="match status" value="1"/>
</dbReference>
<accession>A0ABS4GA33</accession>
<feature type="domain" description="Bacterial transcriptional activator" evidence="2">
    <location>
        <begin position="101"/>
        <end position="247"/>
    </location>
</feature>
<dbReference type="PROSITE" id="PS50005">
    <property type="entry name" value="TPR"/>
    <property type="match status" value="1"/>
</dbReference>
<dbReference type="PANTHER" id="PTHR35807">
    <property type="entry name" value="TRANSCRIPTIONAL REGULATOR REDD-RELATED"/>
    <property type="match status" value="1"/>
</dbReference>
<dbReference type="InterPro" id="IPR019734">
    <property type="entry name" value="TPR_rpt"/>
</dbReference>
<dbReference type="InterPro" id="IPR005158">
    <property type="entry name" value="BTAD"/>
</dbReference>
<dbReference type="InterPro" id="IPR051677">
    <property type="entry name" value="AfsR-DnrI-RedD_regulator"/>
</dbReference>
<evidence type="ECO:0000259" key="2">
    <source>
        <dbReference type="SMART" id="SM01043"/>
    </source>
</evidence>
<dbReference type="SUPFAM" id="SSF46894">
    <property type="entry name" value="C-terminal effector domain of the bipartite response regulators"/>
    <property type="match status" value="1"/>
</dbReference>
<evidence type="ECO:0000313" key="3">
    <source>
        <dbReference type="EMBL" id="MBP1924534.1"/>
    </source>
</evidence>
<proteinExistence type="predicted"/>
<dbReference type="GO" id="GO:0003677">
    <property type="term" value="F:DNA binding"/>
    <property type="evidence" value="ECO:0007669"/>
    <property type="project" value="UniProtKB-KW"/>
</dbReference>
<name>A0ABS4GA33_9FIRM</name>
<dbReference type="InterPro" id="IPR011990">
    <property type="entry name" value="TPR-like_helical_dom_sf"/>
</dbReference>
<dbReference type="Proteomes" id="UP001519342">
    <property type="component" value="Unassembled WGS sequence"/>
</dbReference>
<keyword evidence="1" id="KW-0802">TPR repeat</keyword>
<dbReference type="SUPFAM" id="SSF48452">
    <property type="entry name" value="TPR-like"/>
    <property type="match status" value="1"/>
</dbReference>